<dbReference type="Proteomes" id="UP000294927">
    <property type="component" value="Unassembled WGS sequence"/>
</dbReference>
<evidence type="ECO:0000256" key="1">
    <source>
        <dbReference type="ARBA" id="ARBA00022491"/>
    </source>
</evidence>
<feature type="domain" description="HTH lacI-type" evidence="6">
    <location>
        <begin position="34"/>
        <end position="92"/>
    </location>
</feature>
<keyword evidence="2" id="KW-0805">Transcription regulation</keyword>
<keyword evidence="4" id="KW-0804">Transcription</keyword>
<reference evidence="7 8" key="1">
    <citation type="submission" date="2019-03" db="EMBL/GenBank/DDBJ databases">
        <title>Genomic Encyclopedia of Archaeal and Bacterial Type Strains, Phase II (KMG-II): from individual species to whole genera.</title>
        <authorList>
            <person name="Goeker M."/>
        </authorList>
    </citation>
    <scope>NUCLEOTIDE SEQUENCE [LARGE SCALE GENOMIC DNA]</scope>
    <source>
        <strain evidence="7 8">DSM 45499</strain>
    </source>
</reference>
<dbReference type="GO" id="GO:0003700">
    <property type="term" value="F:DNA-binding transcription factor activity"/>
    <property type="evidence" value="ECO:0007669"/>
    <property type="project" value="TreeGrafter"/>
</dbReference>
<evidence type="ECO:0000313" key="7">
    <source>
        <dbReference type="EMBL" id="TDV49689.1"/>
    </source>
</evidence>
<protein>
    <submittedName>
        <fullName evidence="7">LacI family transcriptional regulator</fullName>
    </submittedName>
</protein>
<dbReference type="InterPro" id="IPR028082">
    <property type="entry name" value="Peripla_BP_I"/>
</dbReference>
<dbReference type="SUPFAM" id="SSF47413">
    <property type="entry name" value="lambda repressor-like DNA-binding domains"/>
    <property type="match status" value="1"/>
</dbReference>
<organism evidence="7 8">
    <name type="scientific">Actinophytocola oryzae</name>
    <dbReference type="NCBI Taxonomy" id="502181"/>
    <lineage>
        <taxon>Bacteria</taxon>
        <taxon>Bacillati</taxon>
        <taxon>Actinomycetota</taxon>
        <taxon>Actinomycetes</taxon>
        <taxon>Pseudonocardiales</taxon>
        <taxon>Pseudonocardiaceae</taxon>
    </lineage>
</organism>
<dbReference type="CDD" id="cd06267">
    <property type="entry name" value="PBP1_LacI_sugar_binding-like"/>
    <property type="match status" value="1"/>
</dbReference>
<dbReference type="PANTHER" id="PTHR30146">
    <property type="entry name" value="LACI-RELATED TRANSCRIPTIONAL REPRESSOR"/>
    <property type="match status" value="1"/>
</dbReference>
<dbReference type="AlphaFoldDB" id="A0A4R7VKL4"/>
<evidence type="ECO:0000256" key="4">
    <source>
        <dbReference type="ARBA" id="ARBA00023163"/>
    </source>
</evidence>
<evidence type="ECO:0000256" key="5">
    <source>
        <dbReference type="SAM" id="MobiDB-lite"/>
    </source>
</evidence>
<dbReference type="Pfam" id="PF13377">
    <property type="entry name" value="Peripla_BP_3"/>
    <property type="match status" value="1"/>
</dbReference>
<dbReference type="PANTHER" id="PTHR30146:SF148">
    <property type="entry name" value="HTH-TYPE TRANSCRIPTIONAL REPRESSOR PURR-RELATED"/>
    <property type="match status" value="1"/>
</dbReference>
<name>A0A4R7VKL4_9PSEU</name>
<dbReference type="EMBL" id="SOCP01000007">
    <property type="protein sequence ID" value="TDV49689.1"/>
    <property type="molecule type" value="Genomic_DNA"/>
</dbReference>
<keyword evidence="1" id="KW-0678">Repressor</keyword>
<keyword evidence="3" id="KW-0238">DNA-binding</keyword>
<dbReference type="OrthoDB" id="9790412at2"/>
<dbReference type="Gene3D" id="3.40.50.2300">
    <property type="match status" value="2"/>
</dbReference>
<proteinExistence type="predicted"/>
<keyword evidence="8" id="KW-1185">Reference proteome</keyword>
<sequence length="375" mass="39624">MMKRIITVGTDTSYAGALRDGDPVSQRGTTNRRPTQADVGRLAGVSSGVVSAVVNNRMDGSVRVGREAEARVRAAIAKLGYVPNMAARQLAGGRNDVIGVFTYSPIFPTAAEDFYYPMLQGIEEAAEHAGQNLLLFTGGPVSPEGTRMIYRDGVNSLQLADGSILLGRDSDSEEVRRLSADGYPFVYIGRHTEEHGDVSYVTANYAEATTAAVTRAVGLGHRQVAMIATDLWHPAMADRAEGFHAARAALGLDTAPVYSVPSTDPVDDLVASVIDQGVTCVFVADCLVARAAVAVATARGLRVPEDFSVVSLSDYPGGTDPELNRVTSVLTPTLDLGRVSVSLLVELLTADAREPVSRVVACGFRDGETLARVAA</sequence>
<dbReference type="InterPro" id="IPR000843">
    <property type="entry name" value="HTH_LacI"/>
</dbReference>
<accession>A0A4R7VKL4</accession>
<dbReference type="InterPro" id="IPR010982">
    <property type="entry name" value="Lambda_DNA-bd_dom_sf"/>
</dbReference>
<evidence type="ECO:0000256" key="3">
    <source>
        <dbReference type="ARBA" id="ARBA00023125"/>
    </source>
</evidence>
<dbReference type="Pfam" id="PF00356">
    <property type="entry name" value="LacI"/>
    <property type="match status" value="1"/>
</dbReference>
<evidence type="ECO:0000313" key="8">
    <source>
        <dbReference type="Proteomes" id="UP000294927"/>
    </source>
</evidence>
<dbReference type="PROSITE" id="PS50932">
    <property type="entry name" value="HTH_LACI_2"/>
    <property type="match status" value="1"/>
</dbReference>
<dbReference type="Gene3D" id="1.10.260.40">
    <property type="entry name" value="lambda repressor-like DNA-binding domains"/>
    <property type="match status" value="1"/>
</dbReference>
<feature type="region of interest" description="Disordered" evidence="5">
    <location>
        <begin position="17"/>
        <end position="37"/>
    </location>
</feature>
<gene>
    <name evidence="7" type="ORF">CLV71_10728</name>
</gene>
<dbReference type="SUPFAM" id="SSF53822">
    <property type="entry name" value="Periplasmic binding protein-like I"/>
    <property type="match status" value="1"/>
</dbReference>
<comment type="caution">
    <text evidence="7">The sequence shown here is derived from an EMBL/GenBank/DDBJ whole genome shotgun (WGS) entry which is preliminary data.</text>
</comment>
<dbReference type="SMART" id="SM00354">
    <property type="entry name" value="HTH_LACI"/>
    <property type="match status" value="1"/>
</dbReference>
<evidence type="ECO:0000256" key="2">
    <source>
        <dbReference type="ARBA" id="ARBA00023015"/>
    </source>
</evidence>
<dbReference type="GO" id="GO:0000976">
    <property type="term" value="F:transcription cis-regulatory region binding"/>
    <property type="evidence" value="ECO:0007669"/>
    <property type="project" value="TreeGrafter"/>
</dbReference>
<dbReference type="InterPro" id="IPR046335">
    <property type="entry name" value="LacI/GalR-like_sensor"/>
</dbReference>
<evidence type="ECO:0000259" key="6">
    <source>
        <dbReference type="PROSITE" id="PS50932"/>
    </source>
</evidence>